<organism evidence="15 18">
    <name type="scientific">Pichia kudriavzevii</name>
    <name type="common">Yeast</name>
    <name type="synonym">Issatchenkia orientalis</name>
    <dbReference type="NCBI Taxonomy" id="4909"/>
    <lineage>
        <taxon>Eukaryota</taxon>
        <taxon>Fungi</taxon>
        <taxon>Dikarya</taxon>
        <taxon>Ascomycota</taxon>
        <taxon>Saccharomycotina</taxon>
        <taxon>Pichiomycetes</taxon>
        <taxon>Pichiales</taxon>
        <taxon>Pichiaceae</taxon>
        <taxon>Pichia</taxon>
    </lineage>
</organism>
<keyword evidence="4 12" id="KW-0813">Transport</keyword>
<dbReference type="HOGENOM" id="CLU_086803_0_0_1"/>
<gene>
    <name evidence="16" type="ORF">BOH78_3097</name>
    <name evidence="14" type="ORF">C5L36_0B04900</name>
    <name evidence="17" type="ORF">CAS74_003584</name>
    <name evidence="15" type="ORF">JL09_g1108</name>
</gene>
<dbReference type="EMBL" id="MQVM01000014">
    <property type="protein sequence ID" value="ONH73566.1"/>
    <property type="molecule type" value="Genomic_DNA"/>
</dbReference>
<keyword evidence="10 12" id="KW-0968">Cytoplasmic vesicle</keyword>
<reference evidence="18" key="1">
    <citation type="journal article" date="2014" name="Microb. Cell Fact.">
        <title>Exploiting Issatchenkia orientalis SD108 for succinic acid production.</title>
        <authorList>
            <person name="Xiao H."/>
            <person name="Shao Z."/>
            <person name="Jiang Y."/>
            <person name="Dole S."/>
            <person name="Zhao H."/>
        </authorList>
    </citation>
    <scope>NUCLEOTIDE SEQUENCE [LARGE SCALE GENOMIC DNA]</scope>
    <source>
        <strain evidence="18">SD108</strain>
    </source>
</reference>
<dbReference type="AlphaFoldDB" id="A0A099P673"/>
<keyword evidence="6 12" id="KW-0931">ER-Golgi transport</keyword>
<dbReference type="InterPro" id="IPR011012">
    <property type="entry name" value="Longin-like_dom_sf"/>
</dbReference>
<evidence type="ECO:0000313" key="19">
    <source>
        <dbReference type="Proteomes" id="UP000189274"/>
    </source>
</evidence>
<dbReference type="Pfam" id="PF01217">
    <property type="entry name" value="Clat_adaptor_s"/>
    <property type="match status" value="1"/>
</dbReference>
<reference evidence="14 21" key="6">
    <citation type="submission" date="2018-06" db="EMBL/GenBank/DDBJ databases">
        <title>Population genomics shows no distinction between pathogenic Candida krusei and environmental Pichia kudriavzevii: One species, four names.</title>
        <authorList>
            <person name="Douglass A.P."/>
            <person name="Offei B."/>
            <person name="Braun-Galleani S."/>
            <person name="Coughlan A.Y."/>
            <person name="Martos A."/>
            <person name="Ortiz-Merino R.A."/>
            <person name="Byrne K.P."/>
            <person name="Wolfe K.H."/>
        </authorList>
    </citation>
    <scope>NUCLEOTIDE SEQUENCE [LARGE SCALE GENOMIC DNA]</scope>
    <source>
        <strain evidence="14 21">CBS573</strain>
    </source>
</reference>
<dbReference type="eggNOG" id="KOG3343">
    <property type="taxonomic scope" value="Eukaryota"/>
</dbReference>
<evidence type="ECO:0000256" key="12">
    <source>
        <dbReference type="RuleBase" id="RU366053"/>
    </source>
</evidence>
<evidence type="ECO:0000256" key="9">
    <source>
        <dbReference type="ARBA" id="ARBA00023136"/>
    </source>
</evidence>
<dbReference type="FunFam" id="3.30.450.60:FF:000013">
    <property type="entry name" value="Coatomer subunit zeta"/>
    <property type="match status" value="1"/>
</dbReference>
<protein>
    <recommendedName>
        <fullName evidence="12">Coatomer subunit zeta</fullName>
    </recommendedName>
</protein>
<dbReference type="Proteomes" id="UP000189274">
    <property type="component" value="Unassembled WGS sequence"/>
</dbReference>
<proteinExistence type="inferred from homology"/>
<dbReference type="PANTHER" id="PTHR11043">
    <property type="entry name" value="ZETA-COAT PROTEIN"/>
    <property type="match status" value="1"/>
</dbReference>
<dbReference type="Proteomes" id="UP000249293">
    <property type="component" value="Chromosome 2"/>
</dbReference>
<dbReference type="Gene3D" id="3.30.450.60">
    <property type="match status" value="1"/>
</dbReference>
<dbReference type="PANTHER" id="PTHR11043:SF0">
    <property type="entry name" value="COATOMER SUBUNIT ZETA"/>
    <property type="match status" value="1"/>
</dbReference>
<accession>A0A099P673</accession>
<evidence type="ECO:0000313" key="21">
    <source>
        <dbReference type="Proteomes" id="UP000249293"/>
    </source>
</evidence>
<evidence type="ECO:0000256" key="8">
    <source>
        <dbReference type="ARBA" id="ARBA00023034"/>
    </source>
</evidence>
<keyword evidence="5 12" id="KW-0963">Cytoplasm</keyword>
<evidence type="ECO:0000313" key="14">
    <source>
        <dbReference type="EMBL" id="AWU75241.1"/>
    </source>
</evidence>
<evidence type="ECO:0000313" key="16">
    <source>
        <dbReference type="EMBL" id="ONH73566.1"/>
    </source>
</evidence>
<dbReference type="GO" id="GO:0006886">
    <property type="term" value="P:intracellular protein transport"/>
    <property type="evidence" value="ECO:0007669"/>
    <property type="project" value="TreeGrafter"/>
</dbReference>
<dbReference type="InterPro" id="IPR022775">
    <property type="entry name" value="AP_mu_sigma_su"/>
</dbReference>
<reference evidence="16" key="4">
    <citation type="submission" date="2017-01" db="EMBL/GenBank/DDBJ databases">
        <authorList>
            <person name="Mah S.A."/>
            <person name="Swanson W.J."/>
            <person name="Moy G.W."/>
            <person name="Vacquier V.D."/>
        </authorList>
    </citation>
    <scope>NUCLEOTIDE SEQUENCE [LARGE SCALE GENOMIC DNA]</scope>
    <source>
        <strain evidence="16">129</strain>
    </source>
</reference>
<dbReference type="OrthoDB" id="10249988at2759"/>
<comment type="subcellular location">
    <subcellularLocation>
        <location evidence="12">Cytoplasm</location>
    </subcellularLocation>
    <subcellularLocation>
        <location evidence="1 12">Golgi apparatus membrane</location>
        <topology evidence="1 12">Peripheral membrane protein</topology>
        <orientation evidence="1 12">Cytoplasmic side</orientation>
    </subcellularLocation>
    <subcellularLocation>
        <location evidence="12">Cytoplasmic vesicle</location>
        <location evidence="12">COPI-coated vesicle membrane</location>
        <topology evidence="12">Peripheral membrane protein</topology>
        <orientation evidence="12">Cytoplasmic side</orientation>
    </subcellularLocation>
</comment>
<sequence>MTDNTSLYSITAVLILDNQQNRIYTKYYKSPHVEPVSELVTNPKKQKQFESDLFKKTSKQNSDIILFDHHTVVYREFSDFIIYTIGNLDQNEVLLYNVLQGIAGSLEIILDSQMDKRSLLESFDMVAIAIDETIDDGIVLETDPNAIAARVTNPPTEDITNIKIDLSEKGLLSAFNFAKKNISERLQQGF</sequence>
<evidence type="ECO:0000313" key="20">
    <source>
        <dbReference type="Proteomes" id="UP000195871"/>
    </source>
</evidence>
<evidence type="ECO:0000256" key="1">
    <source>
        <dbReference type="ARBA" id="ARBA00004255"/>
    </source>
</evidence>
<evidence type="ECO:0000256" key="7">
    <source>
        <dbReference type="ARBA" id="ARBA00022927"/>
    </source>
</evidence>
<evidence type="ECO:0000256" key="11">
    <source>
        <dbReference type="ARBA" id="ARBA00045555"/>
    </source>
</evidence>
<dbReference type="SUPFAM" id="SSF64356">
    <property type="entry name" value="SNARE-like"/>
    <property type="match status" value="1"/>
</dbReference>
<reference evidence="19" key="3">
    <citation type="journal article" date="2017" name="Genome Announc.">
        <title>Genome sequences of Cyberlindnera fabianii 65, Pichia kudriavzevii 129, and Saccharomyces cerevisiae 131 isolated from fermented masau fruits in Zimbabwe.</title>
        <authorList>
            <person name="van Rijswijck I.M.H."/>
            <person name="Derks M.F.L."/>
            <person name="Abee T."/>
            <person name="de Ridder D."/>
            <person name="Smid E.J."/>
        </authorList>
    </citation>
    <scope>NUCLEOTIDE SEQUENCE [LARGE SCALE GENOMIC DNA]</scope>
    <source>
        <strain evidence="19">129</strain>
    </source>
</reference>
<keyword evidence="9 12" id="KW-0472">Membrane</keyword>
<dbReference type="GO" id="GO:0030126">
    <property type="term" value="C:COPI vesicle coat"/>
    <property type="evidence" value="ECO:0007669"/>
    <property type="project" value="UniProtKB-UniRule"/>
</dbReference>
<reference evidence="15" key="2">
    <citation type="submission" date="2014-08" db="EMBL/GenBank/DDBJ databases">
        <title>Exploiting Issatchenkia orientalis SD108 for Succinic Acid Production.</title>
        <authorList>
            <person name="Xiao H."/>
            <person name="Shao Z."/>
            <person name="Jiang Y."/>
            <person name="Dole S."/>
            <person name="Zhao H."/>
        </authorList>
    </citation>
    <scope>NUCLEOTIDE SEQUENCE [LARGE SCALE GENOMIC DNA]</scope>
    <source>
        <strain evidence="15">SD108</strain>
    </source>
</reference>
<evidence type="ECO:0000256" key="2">
    <source>
        <dbReference type="ARBA" id="ARBA00006972"/>
    </source>
</evidence>
<keyword evidence="7 12" id="KW-0653">Protein transport</keyword>
<comment type="function">
    <text evidence="11">The coatomer is a cytosolic protein complex that binds to dilysine motifs and reversibly associates with Golgi non-clathrin-coated vesicles, which further mediate biosynthetic protein transport from the ER, via the Golgi up to the trans Golgi network. Coatomer complex is required for budding from Golgi membranes, and is essential for the retrograde Golgi-to-ER transport of dilysine-tagged proteins. The zeta subunit may be involved in regulating the coat assembly and, hence, the rate of biosynthetic protein transport due to its association-dissociation properties with the coatomer complex.</text>
</comment>
<comment type="subunit">
    <text evidence="3 12">Oligomeric complex that consists of at least the alpha, beta, beta', gamma, delta, epsilon and zeta subunits.</text>
</comment>
<reference evidence="17 20" key="5">
    <citation type="submission" date="2017-05" db="EMBL/GenBank/DDBJ databases">
        <title>The Genome Sequence of Candida krusei Ckrusei653.</title>
        <authorList>
            <person name="Cuomo C."/>
            <person name="Forche A."/>
            <person name="Young S."/>
            <person name="Abouelleil A."/>
            <person name="Cao P."/>
            <person name="Chapman S."/>
            <person name="Cusick C."/>
            <person name="Shea T."/>
            <person name="Nusbaum C."/>
            <person name="Birren B."/>
        </authorList>
    </citation>
    <scope>NUCLEOTIDE SEQUENCE [LARGE SCALE GENOMIC DNA]</scope>
    <source>
        <strain evidence="17 20">Ckrusei653</strain>
    </source>
</reference>
<dbReference type="InterPro" id="IPR039652">
    <property type="entry name" value="Coatomer_zeta"/>
</dbReference>
<dbReference type="GO" id="GO:0006890">
    <property type="term" value="P:retrograde vesicle-mediated transport, Golgi to endoplasmic reticulum"/>
    <property type="evidence" value="ECO:0007669"/>
    <property type="project" value="UniProtKB-UniRule"/>
</dbReference>
<dbReference type="GO" id="GO:0000139">
    <property type="term" value="C:Golgi membrane"/>
    <property type="evidence" value="ECO:0007669"/>
    <property type="project" value="UniProtKB-SubCell"/>
</dbReference>
<feature type="domain" description="AP complex mu/sigma subunit" evidence="13">
    <location>
        <begin position="10"/>
        <end position="152"/>
    </location>
</feature>
<dbReference type="EMBL" id="NHMM01000005">
    <property type="protein sequence ID" value="OUT21466.1"/>
    <property type="molecule type" value="Genomic_DNA"/>
</dbReference>
<keyword evidence="8 12" id="KW-0333">Golgi apparatus</keyword>
<evidence type="ECO:0000256" key="4">
    <source>
        <dbReference type="ARBA" id="ARBA00022448"/>
    </source>
</evidence>
<dbReference type="Proteomes" id="UP000195871">
    <property type="component" value="Unassembled WGS sequence"/>
</dbReference>
<evidence type="ECO:0000313" key="15">
    <source>
        <dbReference type="EMBL" id="KGK39769.1"/>
    </source>
</evidence>
<evidence type="ECO:0000259" key="13">
    <source>
        <dbReference type="Pfam" id="PF01217"/>
    </source>
</evidence>
<evidence type="ECO:0000256" key="5">
    <source>
        <dbReference type="ARBA" id="ARBA00022490"/>
    </source>
</evidence>
<dbReference type="EMBL" id="JQFK01000006">
    <property type="protein sequence ID" value="KGK39769.1"/>
    <property type="molecule type" value="Genomic_DNA"/>
</dbReference>
<dbReference type="GO" id="GO:0006891">
    <property type="term" value="P:intra-Golgi vesicle-mediated transport"/>
    <property type="evidence" value="ECO:0007669"/>
    <property type="project" value="TreeGrafter"/>
</dbReference>
<comment type="similarity">
    <text evidence="2 12">Belongs to the adaptor complexes small subunit family.</text>
</comment>
<dbReference type="VEuPathDB" id="FungiDB:C5L36_0B04900"/>
<name>A0A099P673_PICKU</name>
<dbReference type="Proteomes" id="UP000029867">
    <property type="component" value="Unassembled WGS sequence"/>
</dbReference>
<evidence type="ECO:0000313" key="18">
    <source>
        <dbReference type="Proteomes" id="UP000029867"/>
    </source>
</evidence>
<evidence type="ECO:0000256" key="6">
    <source>
        <dbReference type="ARBA" id="ARBA00022892"/>
    </source>
</evidence>
<evidence type="ECO:0000256" key="10">
    <source>
        <dbReference type="ARBA" id="ARBA00023329"/>
    </source>
</evidence>
<evidence type="ECO:0000256" key="3">
    <source>
        <dbReference type="ARBA" id="ARBA00011775"/>
    </source>
</evidence>
<dbReference type="STRING" id="4909.A0A099P673"/>
<evidence type="ECO:0000313" key="17">
    <source>
        <dbReference type="EMBL" id="OUT21466.1"/>
    </source>
</evidence>
<keyword evidence="21" id="KW-1185">Reference proteome</keyword>
<dbReference type="EMBL" id="CP028774">
    <property type="protein sequence ID" value="AWU75241.1"/>
    <property type="molecule type" value="Genomic_DNA"/>
</dbReference>